<keyword evidence="6" id="KW-1185">Reference proteome</keyword>
<dbReference type="Pfam" id="PF00962">
    <property type="entry name" value="A_deaminase"/>
    <property type="match status" value="1"/>
</dbReference>
<dbReference type="GO" id="GO:0006146">
    <property type="term" value="P:adenine catabolic process"/>
    <property type="evidence" value="ECO:0007669"/>
    <property type="project" value="TreeGrafter"/>
</dbReference>
<dbReference type="InterPro" id="IPR006330">
    <property type="entry name" value="Ado/ade_deaminase"/>
</dbReference>
<protein>
    <submittedName>
        <fullName evidence="5">Adenosine deaminase</fullName>
    </submittedName>
</protein>
<comment type="caution">
    <text evidence="5">The sequence shown here is derived from an EMBL/GenBank/DDBJ whole genome shotgun (WGS) entry which is preliminary data.</text>
</comment>
<evidence type="ECO:0000259" key="4">
    <source>
        <dbReference type="Pfam" id="PF00962"/>
    </source>
</evidence>
<dbReference type="Proteomes" id="UP000770015">
    <property type="component" value="Unassembled WGS sequence"/>
</dbReference>
<name>A0A9P8V768_9PEZI</name>
<dbReference type="AlphaFoldDB" id="A0A9P8V768"/>
<evidence type="ECO:0000313" key="6">
    <source>
        <dbReference type="Proteomes" id="UP000770015"/>
    </source>
</evidence>
<feature type="domain" description="Adenosine deaminase" evidence="4">
    <location>
        <begin position="32"/>
        <end position="378"/>
    </location>
</feature>
<evidence type="ECO:0000256" key="1">
    <source>
        <dbReference type="ARBA" id="ARBA00001947"/>
    </source>
</evidence>
<dbReference type="PANTHER" id="PTHR43114">
    <property type="entry name" value="ADENINE DEAMINASE"/>
    <property type="match status" value="1"/>
</dbReference>
<dbReference type="GO" id="GO:0005829">
    <property type="term" value="C:cytosol"/>
    <property type="evidence" value="ECO:0007669"/>
    <property type="project" value="TreeGrafter"/>
</dbReference>
<dbReference type="GO" id="GO:0046872">
    <property type="term" value="F:metal ion binding"/>
    <property type="evidence" value="ECO:0007669"/>
    <property type="project" value="UniProtKB-KW"/>
</dbReference>
<keyword evidence="3" id="KW-0378">Hydrolase</keyword>
<dbReference type="GO" id="GO:0043103">
    <property type="term" value="P:hypoxanthine salvage"/>
    <property type="evidence" value="ECO:0007669"/>
    <property type="project" value="TreeGrafter"/>
</dbReference>
<dbReference type="GO" id="GO:0000034">
    <property type="term" value="F:adenine deaminase activity"/>
    <property type="evidence" value="ECO:0007669"/>
    <property type="project" value="TreeGrafter"/>
</dbReference>
<dbReference type="Gene3D" id="3.20.20.140">
    <property type="entry name" value="Metal-dependent hydrolases"/>
    <property type="match status" value="1"/>
</dbReference>
<dbReference type="PANTHER" id="PTHR43114:SF7">
    <property type="entry name" value="ADENOSINE DEAMINASE DOMAIN-CONTAINING PROTEIN"/>
    <property type="match status" value="1"/>
</dbReference>
<comment type="cofactor">
    <cofactor evidence="1">
        <name>Zn(2+)</name>
        <dbReference type="ChEBI" id="CHEBI:29105"/>
    </cofactor>
</comment>
<reference evidence="5" key="1">
    <citation type="journal article" date="2021" name="Nat. Commun.">
        <title>Genetic determinants of endophytism in the Arabidopsis root mycobiome.</title>
        <authorList>
            <person name="Mesny F."/>
            <person name="Miyauchi S."/>
            <person name="Thiergart T."/>
            <person name="Pickel B."/>
            <person name="Atanasova L."/>
            <person name="Karlsson M."/>
            <person name="Huettel B."/>
            <person name="Barry K.W."/>
            <person name="Haridas S."/>
            <person name="Chen C."/>
            <person name="Bauer D."/>
            <person name="Andreopoulos W."/>
            <person name="Pangilinan J."/>
            <person name="LaButti K."/>
            <person name="Riley R."/>
            <person name="Lipzen A."/>
            <person name="Clum A."/>
            <person name="Drula E."/>
            <person name="Henrissat B."/>
            <person name="Kohler A."/>
            <person name="Grigoriev I.V."/>
            <person name="Martin F.M."/>
            <person name="Hacquard S."/>
        </authorList>
    </citation>
    <scope>NUCLEOTIDE SEQUENCE</scope>
    <source>
        <strain evidence="5">MPI-SDFR-AT-0117</strain>
    </source>
</reference>
<dbReference type="EMBL" id="JAGSXJ010000021">
    <property type="protein sequence ID" value="KAH6678815.1"/>
    <property type="molecule type" value="Genomic_DNA"/>
</dbReference>
<evidence type="ECO:0000256" key="3">
    <source>
        <dbReference type="ARBA" id="ARBA00022801"/>
    </source>
</evidence>
<keyword evidence="2" id="KW-0479">Metal-binding</keyword>
<proteinExistence type="predicted"/>
<dbReference type="InterPro" id="IPR001365">
    <property type="entry name" value="A_deaminase_dom"/>
</dbReference>
<evidence type="ECO:0000313" key="5">
    <source>
        <dbReference type="EMBL" id="KAH6678815.1"/>
    </source>
</evidence>
<organism evidence="5 6">
    <name type="scientific">Plectosphaerella plurivora</name>
    <dbReference type="NCBI Taxonomy" id="936078"/>
    <lineage>
        <taxon>Eukaryota</taxon>
        <taxon>Fungi</taxon>
        <taxon>Dikarya</taxon>
        <taxon>Ascomycota</taxon>
        <taxon>Pezizomycotina</taxon>
        <taxon>Sordariomycetes</taxon>
        <taxon>Hypocreomycetidae</taxon>
        <taxon>Glomerellales</taxon>
        <taxon>Plectosphaerellaceae</taxon>
        <taxon>Plectosphaerella</taxon>
    </lineage>
</organism>
<sequence length="384" mass="42987">MNSPPDTQLQQGRRELRAGLLASNDAFVTEMPKVELHVHIEGTLTPELRWKLAVRNGLKVSMGNKSAREILSPEELKQAYGDVISSAQLPSYANAEEVPATFFEAYYSGCDVLRTRQDYFDLAYDYFRRAASMNVRYCEVFFDPQSHTSRGISWEDLMGGLREAQQKAATELNVQSGWIMCFLRDSSPESAMEHYRQALAYRDMIIGFGLDSNECDRPPMLFDDVFSLARRDGFKITAHCDVGQKDTHVNIRQVASTLGGGGADRVDHGLNAADTEELNGLVVQRGIGMTICPWAYLRRWSYEGVAGRLRVLLAAGTKVCISSDSPAYMDDSWVLHNLLLTKQMCNLSDNQVLEMMRVSIVMSWATQDLKTHLLGELEAFAEGA</sequence>
<dbReference type="SUPFAM" id="SSF51556">
    <property type="entry name" value="Metallo-dependent hydrolases"/>
    <property type="match status" value="1"/>
</dbReference>
<accession>A0A9P8V768</accession>
<evidence type="ECO:0000256" key="2">
    <source>
        <dbReference type="ARBA" id="ARBA00022723"/>
    </source>
</evidence>
<dbReference type="OrthoDB" id="272271at2759"/>
<dbReference type="NCBIfam" id="TIGR01430">
    <property type="entry name" value="aden_deam"/>
    <property type="match status" value="1"/>
</dbReference>
<gene>
    <name evidence="5" type="ORF">F5X68DRAFT_270098</name>
</gene>
<dbReference type="InterPro" id="IPR032466">
    <property type="entry name" value="Metal_Hydrolase"/>
</dbReference>